<dbReference type="Gene3D" id="3.40.50.1010">
    <property type="entry name" value="5'-nuclease"/>
    <property type="match status" value="1"/>
</dbReference>
<accession>A0A1F6A1B4</accession>
<dbReference type="EMBL" id="MFJK01000014">
    <property type="protein sequence ID" value="OGG18445.1"/>
    <property type="molecule type" value="Genomic_DNA"/>
</dbReference>
<proteinExistence type="predicted"/>
<evidence type="ECO:0000313" key="3">
    <source>
        <dbReference type="Proteomes" id="UP000177871"/>
    </source>
</evidence>
<dbReference type="Pfam" id="PF01850">
    <property type="entry name" value="PIN"/>
    <property type="match status" value="1"/>
</dbReference>
<feature type="domain" description="PIN" evidence="1">
    <location>
        <begin position="9"/>
        <end position="130"/>
    </location>
</feature>
<dbReference type="SUPFAM" id="SSF88723">
    <property type="entry name" value="PIN domain-like"/>
    <property type="match status" value="1"/>
</dbReference>
<protein>
    <recommendedName>
        <fullName evidence="1">PIN domain-containing protein</fullName>
    </recommendedName>
</protein>
<name>A0A1F6A1B4_9BACT</name>
<dbReference type="AlphaFoldDB" id="A0A1F6A1B4"/>
<comment type="caution">
    <text evidence="2">The sequence shown here is derived from an EMBL/GenBank/DDBJ whole genome shotgun (WGS) entry which is preliminary data.</text>
</comment>
<reference evidence="2 3" key="1">
    <citation type="journal article" date="2016" name="Nat. Commun.">
        <title>Thousands of microbial genomes shed light on interconnected biogeochemical processes in an aquifer system.</title>
        <authorList>
            <person name="Anantharaman K."/>
            <person name="Brown C.T."/>
            <person name="Hug L.A."/>
            <person name="Sharon I."/>
            <person name="Castelle C.J."/>
            <person name="Probst A.J."/>
            <person name="Thomas B.C."/>
            <person name="Singh A."/>
            <person name="Wilkins M.J."/>
            <person name="Karaoz U."/>
            <person name="Brodie E.L."/>
            <person name="Williams K.H."/>
            <person name="Hubbard S.S."/>
            <person name="Banfield J.F."/>
        </authorList>
    </citation>
    <scope>NUCLEOTIDE SEQUENCE [LARGE SCALE GENOMIC DNA]</scope>
</reference>
<gene>
    <name evidence="2" type="ORF">A2721_01510</name>
</gene>
<dbReference type="Proteomes" id="UP000177871">
    <property type="component" value="Unassembled WGS sequence"/>
</dbReference>
<dbReference type="InterPro" id="IPR002716">
    <property type="entry name" value="PIN_dom"/>
</dbReference>
<organism evidence="2 3">
    <name type="scientific">Candidatus Gottesmanbacteria bacterium RIFCSPHIGHO2_01_FULL_47_48</name>
    <dbReference type="NCBI Taxonomy" id="1798381"/>
    <lineage>
        <taxon>Bacteria</taxon>
        <taxon>Candidatus Gottesmaniibacteriota</taxon>
    </lineage>
</organism>
<evidence type="ECO:0000313" key="2">
    <source>
        <dbReference type="EMBL" id="OGG18445.1"/>
    </source>
</evidence>
<sequence>MGEKVRKPCFDTNVIAYYIEKNKVFGSAAKRLFKTLKARKQTGFVTFLSISELLVKPISDNNQPLVDYYNSIEINLPVKTLFVDQSSIELIARLKNKYSLKTPDAINLAIAISNNCDTFFTNDEALKKVSEIKILLLSELKKESRS</sequence>
<evidence type="ECO:0000259" key="1">
    <source>
        <dbReference type="Pfam" id="PF01850"/>
    </source>
</evidence>
<dbReference type="InterPro" id="IPR029060">
    <property type="entry name" value="PIN-like_dom_sf"/>
</dbReference>
<dbReference type="STRING" id="1798381.A2721_01510"/>